<protein>
    <submittedName>
        <fullName evidence="1">Chloride channel</fullName>
    </submittedName>
</protein>
<reference evidence="2" key="1">
    <citation type="journal article" date="2024" name="Front. Bioeng. Biotechnol.">
        <title>Genome-scale model development and genomic sequencing of the oleaginous clade Lipomyces.</title>
        <authorList>
            <person name="Czajka J.J."/>
            <person name="Han Y."/>
            <person name="Kim J."/>
            <person name="Mondo S.J."/>
            <person name="Hofstad B.A."/>
            <person name="Robles A."/>
            <person name="Haridas S."/>
            <person name="Riley R."/>
            <person name="LaButti K."/>
            <person name="Pangilinan J."/>
            <person name="Andreopoulos W."/>
            <person name="Lipzen A."/>
            <person name="Yan J."/>
            <person name="Wang M."/>
            <person name="Ng V."/>
            <person name="Grigoriev I.V."/>
            <person name="Spatafora J.W."/>
            <person name="Magnuson J.K."/>
            <person name="Baker S.E."/>
            <person name="Pomraning K.R."/>
        </authorList>
    </citation>
    <scope>NUCLEOTIDE SEQUENCE [LARGE SCALE GENOMIC DNA]</scope>
    <source>
        <strain evidence="2">CBS 7786</strain>
    </source>
</reference>
<gene>
    <name evidence="1" type="ORF">V1525DRAFT_457883</name>
</gene>
<dbReference type="EMBL" id="MU971394">
    <property type="protein sequence ID" value="KAK9236176.1"/>
    <property type="molecule type" value="Genomic_DNA"/>
</dbReference>
<sequence length="840" mass="91418">MASDSRNVSRDDRMEAVASSGRESIELHSIALNPAASEAVALTGIGTVDDISNNQWTDRNVYSSNQSGVQPSASASTSAFSFTRHVASIFSMSSENTSVPSAQENVNGATPLSRSGGSTPFSPERTGRYSLESTSTAKELTDWTVHGSGQRVGYEDLSAIDWIHEYQKERQHEQVYKQRQGILRKLLSIGDSTQLWLVLIATGMSVGVIAAAIDIVSNWLGDIKLGYCSSSFYLSQAFCCWGVDENDVCEDWVSWANALHATGAGGYILSYLFYIIFGVLFGSSASLLVLLFAPYASQSGIPEIKTVLGGFIIRGFMGSWTLLTKALGLCLASGSGLWLGKEGPLVHVACCCANLATRVSSSLRHNEARKREVFSAAAAAGITVAFGAPIGGVVFSLEQVSYYFPDKTMWQSFVCAMVASVSIQLLNPFRTGKLVLFQVVSSRPFHKFELGPFLLLGIMGGIFGGLFIKLNMKIARWRTRSRILGYPLLEVVLLSVVTSILNFPDPFSRLQNNILVFRLFQECNGNPTGLCNAEYFGSTVVLLTLVCIIGFFFTAYTFGTSIPSGVLMPSMAIGACYGRIVGIAMEVWQKNYPDFFLFDSCLPDVPCVTPGVYAIVGAASALGGTTRLTVSLVVIMFELTGALTYVLPIMIAVMVSKLVGDAIERNGIYESWIQFHDYPYLDNREEPIADITVAEIMTRLDELVVLTASEHTMDSLEQILATQNYKGFPVIADGRQAILIGYISRSELRYALQQARAIGLGGNARCYLGGSVPSGDEAAQCVDLRQWVDQTPMTLSHRSSLQLAVSMFQKLGLRYVLLTMRGQLQGLITKKDICAKYTVQ</sequence>
<evidence type="ECO:0000313" key="1">
    <source>
        <dbReference type="EMBL" id="KAK9236176.1"/>
    </source>
</evidence>
<organism evidence="1 2">
    <name type="scientific">Lipomyces kononenkoae</name>
    <name type="common">Yeast</name>
    <dbReference type="NCBI Taxonomy" id="34357"/>
    <lineage>
        <taxon>Eukaryota</taxon>
        <taxon>Fungi</taxon>
        <taxon>Dikarya</taxon>
        <taxon>Ascomycota</taxon>
        <taxon>Saccharomycotina</taxon>
        <taxon>Lipomycetes</taxon>
        <taxon>Lipomycetales</taxon>
        <taxon>Lipomycetaceae</taxon>
        <taxon>Lipomyces</taxon>
    </lineage>
</organism>
<proteinExistence type="predicted"/>
<evidence type="ECO:0000313" key="2">
    <source>
        <dbReference type="Proteomes" id="UP001433508"/>
    </source>
</evidence>
<keyword evidence="2" id="KW-1185">Reference proteome</keyword>
<dbReference type="Proteomes" id="UP001433508">
    <property type="component" value="Unassembled WGS sequence"/>
</dbReference>
<name>A0ACC3SX17_LIPKO</name>
<accession>A0ACC3SX17</accession>
<comment type="caution">
    <text evidence="1">The sequence shown here is derived from an EMBL/GenBank/DDBJ whole genome shotgun (WGS) entry which is preliminary data.</text>
</comment>